<dbReference type="EMBL" id="MAXA01000227">
    <property type="protein sequence ID" value="OHV26384.1"/>
    <property type="molecule type" value="Genomic_DNA"/>
</dbReference>
<keyword evidence="2" id="KW-1185">Reference proteome</keyword>
<organism evidence="1 2">
    <name type="scientific">Parafrankia soli</name>
    <dbReference type="NCBI Taxonomy" id="2599596"/>
    <lineage>
        <taxon>Bacteria</taxon>
        <taxon>Bacillati</taxon>
        <taxon>Actinomycetota</taxon>
        <taxon>Actinomycetes</taxon>
        <taxon>Frankiales</taxon>
        <taxon>Frankiaceae</taxon>
        <taxon>Parafrankia</taxon>
    </lineage>
</organism>
<dbReference type="SUPFAM" id="SSF54909">
    <property type="entry name" value="Dimeric alpha+beta barrel"/>
    <property type="match status" value="2"/>
</dbReference>
<dbReference type="Proteomes" id="UP000179769">
    <property type="component" value="Unassembled WGS sequence"/>
</dbReference>
<evidence type="ECO:0000313" key="1">
    <source>
        <dbReference type="EMBL" id="OHV26384.1"/>
    </source>
</evidence>
<sequence>MIKRILLVTRGCAPDDFVPAWRAAMGAAAAAPPDVRPSRVTAGIVLDEVTPEPRHDAVGQEWFDDEEHLKRFESWLASPEGAVVDELLGRAVERDASGIVVAREHVMRGEEWLSRRWRDGGESLKHMALATRAAGLTQAEFFDRWRSRAGLVGAVPIPPVARGQAYMQNHPLSRDVGDWPYDAVNEVYFDNLDDLRARIAWFAENLAGNEDDLVRESWFVAVREEVLWPDPAA</sequence>
<gene>
    <name evidence="1" type="ORF">BBK14_21390</name>
</gene>
<dbReference type="GO" id="GO:0016491">
    <property type="term" value="F:oxidoreductase activity"/>
    <property type="evidence" value="ECO:0007669"/>
    <property type="project" value="InterPro"/>
</dbReference>
<name>A0A1S1Q2N1_9ACTN</name>
<dbReference type="AlphaFoldDB" id="A0A1S1Q2N1"/>
<evidence type="ECO:0008006" key="3">
    <source>
        <dbReference type="Google" id="ProtNLM"/>
    </source>
</evidence>
<comment type="caution">
    <text evidence="1">The sequence shown here is derived from an EMBL/GenBank/DDBJ whole genome shotgun (WGS) entry which is preliminary data.</text>
</comment>
<accession>A0A1S1Q2N1</accession>
<dbReference type="InterPro" id="IPR011008">
    <property type="entry name" value="Dimeric_a/b-barrel"/>
</dbReference>
<reference evidence="2" key="1">
    <citation type="submission" date="2016-07" db="EMBL/GenBank/DDBJ databases">
        <title>Frankia sp. NRRL B-16219 Genome sequencing.</title>
        <authorList>
            <person name="Ghodhbane-Gtari F."/>
            <person name="Swanson E."/>
            <person name="Gueddou A."/>
            <person name="Louati M."/>
            <person name="Nouioui I."/>
            <person name="Hezbri K."/>
            <person name="Abebe-Akele F."/>
            <person name="Simpson S."/>
            <person name="Morris K."/>
            <person name="Thomas K."/>
            <person name="Gtari M."/>
            <person name="Tisa L.S."/>
        </authorList>
    </citation>
    <scope>NUCLEOTIDE SEQUENCE [LARGE SCALE GENOMIC DNA]</scope>
    <source>
        <strain evidence="2">NRRL B-16219</strain>
    </source>
</reference>
<proteinExistence type="predicted"/>
<evidence type="ECO:0000313" key="2">
    <source>
        <dbReference type="Proteomes" id="UP000179769"/>
    </source>
</evidence>
<dbReference type="OrthoDB" id="4530251at2"/>
<dbReference type="RefSeq" id="WP_071065140.1">
    <property type="nucleotide sequence ID" value="NZ_MAXA01000227.1"/>
</dbReference>
<dbReference type="Gene3D" id="3.30.70.100">
    <property type="match status" value="2"/>
</dbReference>
<protein>
    <recommendedName>
        <fullName evidence="3">EthD domain-containing protein</fullName>
    </recommendedName>
</protein>